<sequence>MVSTMKVWLRRLAVAITFSLGAATAYAQTPQGFDHSAWNQMLQRHVRWAGEGHASTVNYQGMAADRDKLQSYLTTLSAVSRQSFDGWSREAQLAFLINAYNAFTVQLILTRYPDLKSIKDLGTFIQSPWKKPFVSLLGQNRSLDDIEHGLIRGSGRYRDPRIHFAVNCASIGCPALRPDAYGAEKLDEQLEDQTKRFLGDRTRNRIADDALEVSPIFKWYREDFEQGFRGDKALPDFLARYAGVAGLNAAQANDLRGGRLAIRFGDYDWRLNDGRR</sequence>
<dbReference type="Pfam" id="PF04784">
    <property type="entry name" value="DUF547"/>
    <property type="match status" value="1"/>
</dbReference>
<keyword evidence="4" id="KW-1185">Reference proteome</keyword>
<evidence type="ECO:0000313" key="3">
    <source>
        <dbReference type="EMBL" id="CAJ0723282.1"/>
    </source>
</evidence>
<dbReference type="EMBL" id="CATWFT010000004">
    <property type="protein sequence ID" value="CAJ0723282.1"/>
    <property type="molecule type" value="Genomic_DNA"/>
</dbReference>
<keyword evidence="1" id="KW-0732">Signal</keyword>
<dbReference type="PANTHER" id="PTHR46361:SF3">
    <property type="entry name" value="ELECTRON CARRIER_ PROTEIN DISULFIDE OXIDOREDUCTASE"/>
    <property type="match status" value="1"/>
</dbReference>
<reference evidence="3 4" key="1">
    <citation type="submission" date="2023-07" db="EMBL/GenBank/DDBJ databases">
        <authorList>
            <person name="Peeters C."/>
        </authorList>
    </citation>
    <scope>NUCLEOTIDE SEQUENCE [LARGE SCALE GENOMIC DNA]</scope>
    <source>
        <strain evidence="3 4">R-38712</strain>
    </source>
</reference>
<proteinExistence type="predicted"/>
<feature type="signal peptide" evidence="1">
    <location>
        <begin position="1"/>
        <end position="27"/>
    </location>
</feature>
<dbReference type="InterPro" id="IPR006869">
    <property type="entry name" value="DUF547"/>
</dbReference>
<gene>
    <name evidence="3" type="ORF">R38712_01830</name>
</gene>
<accession>A0ABN9HY85</accession>
<dbReference type="Proteomes" id="UP001189303">
    <property type="component" value="Unassembled WGS sequence"/>
</dbReference>
<feature type="chain" id="PRO_5046693213" description="DUF547 domain-containing protein" evidence="1">
    <location>
        <begin position="28"/>
        <end position="276"/>
    </location>
</feature>
<comment type="caution">
    <text evidence="3">The sequence shown here is derived from an EMBL/GenBank/DDBJ whole genome shotgun (WGS) entry which is preliminary data.</text>
</comment>
<feature type="domain" description="DUF547" evidence="2">
    <location>
        <begin position="85"/>
        <end position="198"/>
    </location>
</feature>
<protein>
    <recommendedName>
        <fullName evidence="2">DUF547 domain-containing protein</fullName>
    </recommendedName>
</protein>
<name>A0ABN9HY85_RALPI</name>
<evidence type="ECO:0000313" key="4">
    <source>
        <dbReference type="Proteomes" id="UP001189303"/>
    </source>
</evidence>
<evidence type="ECO:0000256" key="1">
    <source>
        <dbReference type="SAM" id="SignalP"/>
    </source>
</evidence>
<evidence type="ECO:0000259" key="2">
    <source>
        <dbReference type="Pfam" id="PF04784"/>
    </source>
</evidence>
<organism evidence="3 4">
    <name type="scientific">Ralstonia pickettii</name>
    <name type="common">Burkholderia pickettii</name>
    <dbReference type="NCBI Taxonomy" id="329"/>
    <lineage>
        <taxon>Bacteria</taxon>
        <taxon>Pseudomonadati</taxon>
        <taxon>Pseudomonadota</taxon>
        <taxon>Betaproteobacteria</taxon>
        <taxon>Burkholderiales</taxon>
        <taxon>Burkholderiaceae</taxon>
        <taxon>Ralstonia</taxon>
    </lineage>
</organism>
<dbReference type="PANTHER" id="PTHR46361">
    <property type="entry name" value="ELECTRON CARRIER/ PROTEIN DISULFIDE OXIDOREDUCTASE"/>
    <property type="match status" value="1"/>
</dbReference>